<protein>
    <submittedName>
        <fullName evidence="2">Envelope protein</fullName>
    </submittedName>
</protein>
<dbReference type="Proteomes" id="UP000167590">
    <property type="component" value="Segment"/>
</dbReference>
<keyword evidence="2" id="KW-0946">Virion</keyword>
<sequence length="86" mass="9615">MSSWDVVIPGSVVIAFLIVACCILLLLFIKTCLAIFDCCSRSCTCVLDTVKPVYSFAYNLVPRFTPPYNPSDYVIVNQFPRNSKDV</sequence>
<keyword evidence="3" id="KW-1185">Reference proteome</keyword>
<keyword evidence="1" id="KW-1133">Transmembrane helix</keyword>
<keyword evidence="2" id="KW-0261">Viral envelope protein</keyword>
<keyword evidence="1" id="KW-0812">Transmembrane</keyword>
<evidence type="ECO:0000313" key="3">
    <source>
        <dbReference type="Proteomes" id="UP000167590"/>
    </source>
</evidence>
<organism evidence="2 3">
    <name type="scientific">Wigeon coronavirus HKU20</name>
    <dbReference type="NCBI Taxonomy" id="1159908"/>
    <lineage>
        <taxon>Viruses</taxon>
        <taxon>Riboviria</taxon>
        <taxon>Orthornavirae</taxon>
        <taxon>Pisuviricota</taxon>
        <taxon>Pisoniviricetes</taxon>
        <taxon>Nidovirales</taxon>
        <taxon>Cornidovirineae</taxon>
        <taxon>Coronaviridae</taxon>
        <taxon>Orthocoronavirinae</taxon>
        <taxon>Deltacoronavirus</taxon>
        <taxon>Andecovirus</taxon>
        <taxon>Deltacoronavirus marecae</taxon>
    </lineage>
</organism>
<gene>
    <name evidence="2" type="primary">E</name>
</gene>
<evidence type="ECO:0000256" key="1">
    <source>
        <dbReference type="SAM" id="Phobius"/>
    </source>
</evidence>
<dbReference type="GO" id="GO:0019031">
    <property type="term" value="C:viral envelope"/>
    <property type="evidence" value="ECO:0007669"/>
    <property type="project" value="UniProtKB-KW"/>
</dbReference>
<accession>H9BR26</accession>
<dbReference type="SMR" id="H9BR26"/>
<name>H9BR26_9NIDO</name>
<dbReference type="EMBL" id="JQ065048">
    <property type="protein sequence ID" value="AFD29235.1"/>
    <property type="molecule type" value="Genomic_RNA"/>
</dbReference>
<dbReference type="RefSeq" id="YP_005352872.1">
    <property type="nucleotide sequence ID" value="NC_016995.1"/>
</dbReference>
<reference evidence="2 3" key="1">
    <citation type="journal article" date="2012" name="J. Virol.">
        <title>Discovery of seven novel Mammalian and avian coronaviruses in the genus deltacoronavirus supports bat coronaviruses as the gene source of alphacoronavirus and betacoronavirus and avian coronaviruses as the gene source of gammacoronavirus and deltacoronavirus.</title>
        <authorList>
            <person name="Woo P.C."/>
            <person name="Lau S.K."/>
            <person name="Lam C.S."/>
            <person name="Lau C.C."/>
            <person name="Tsang A.K."/>
            <person name="Lau J.H."/>
            <person name="Bai R."/>
            <person name="Teng J.L."/>
            <person name="Tsang C.C."/>
            <person name="Wang M."/>
            <person name="Zheng B.J."/>
            <person name="Chan K.H."/>
            <person name="Yuen K.Y."/>
        </authorList>
    </citation>
    <scope>NUCLEOTIDE SEQUENCE [LARGE SCALE GENOMIC DNA]</scope>
    <source>
        <strain evidence="2">HKU20-9243</strain>
    </source>
</reference>
<dbReference type="GeneID" id="11945666"/>
<dbReference type="KEGG" id="vg:11945666"/>
<evidence type="ECO:0000313" key="2">
    <source>
        <dbReference type="EMBL" id="AFD29235.1"/>
    </source>
</evidence>
<keyword evidence="1" id="KW-0472">Membrane</keyword>
<proteinExistence type="predicted"/>
<feature type="transmembrane region" description="Helical" evidence="1">
    <location>
        <begin position="6"/>
        <end position="29"/>
    </location>
</feature>
<dbReference type="OrthoDB" id="22302at10239"/>